<dbReference type="Proteomes" id="UP000756530">
    <property type="component" value="Unassembled WGS sequence"/>
</dbReference>
<evidence type="ECO:0000259" key="7">
    <source>
        <dbReference type="Pfam" id="PF00892"/>
    </source>
</evidence>
<evidence type="ECO:0000256" key="5">
    <source>
        <dbReference type="ARBA" id="ARBA00023136"/>
    </source>
</evidence>
<keyword evidence="5 6" id="KW-0472">Membrane</keyword>
<keyword evidence="3 6" id="KW-0812">Transmembrane</keyword>
<dbReference type="EMBL" id="JAHUZE010000001">
    <property type="protein sequence ID" value="MBV7377793.1"/>
    <property type="molecule type" value="Genomic_DNA"/>
</dbReference>
<feature type="transmembrane region" description="Helical" evidence="6">
    <location>
        <begin position="99"/>
        <end position="117"/>
    </location>
</feature>
<feature type="transmembrane region" description="Helical" evidence="6">
    <location>
        <begin position="267"/>
        <end position="282"/>
    </location>
</feature>
<evidence type="ECO:0000256" key="2">
    <source>
        <dbReference type="ARBA" id="ARBA00009853"/>
    </source>
</evidence>
<feature type="transmembrane region" description="Helical" evidence="6">
    <location>
        <begin position="44"/>
        <end position="64"/>
    </location>
</feature>
<feature type="transmembrane region" description="Helical" evidence="6">
    <location>
        <begin position="149"/>
        <end position="168"/>
    </location>
</feature>
<feature type="domain" description="EamA" evidence="7">
    <location>
        <begin position="150"/>
        <end position="280"/>
    </location>
</feature>
<feature type="transmembrane region" description="Helical" evidence="6">
    <location>
        <begin position="242"/>
        <end position="261"/>
    </location>
</feature>
<dbReference type="PANTHER" id="PTHR22911">
    <property type="entry name" value="ACYL-MALONYL CONDENSING ENZYME-RELATED"/>
    <property type="match status" value="1"/>
</dbReference>
<dbReference type="PANTHER" id="PTHR22911:SF6">
    <property type="entry name" value="SOLUTE CARRIER FAMILY 35 MEMBER G1"/>
    <property type="match status" value="1"/>
</dbReference>
<comment type="similarity">
    <text evidence="2">Belongs to the drug/metabolite transporter (DMT) superfamily. 10 TMS drug/metabolite exporter (DME) (TC 2.A.7.3) family.</text>
</comment>
<accession>A0ABS6SZ41</accession>
<evidence type="ECO:0000313" key="9">
    <source>
        <dbReference type="Proteomes" id="UP000756530"/>
    </source>
</evidence>
<keyword evidence="9" id="KW-1185">Reference proteome</keyword>
<proteinExistence type="inferred from homology"/>
<evidence type="ECO:0000256" key="3">
    <source>
        <dbReference type="ARBA" id="ARBA00022692"/>
    </source>
</evidence>
<evidence type="ECO:0000256" key="1">
    <source>
        <dbReference type="ARBA" id="ARBA00004141"/>
    </source>
</evidence>
<feature type="transmembrane region" description="Helical" evidence="6">
    <location>
        <begin position="76"/>
        <end position="93"/>
    </location>
</feature>
<reference evidence="8 9" key="1">
    <citation type="submission" date="2021-05" db="EMBL/GenBank/DDBJ databases">
        <title>Culturable bacteria isolated from Daya Bay.</title>
        <authorList>
            <person name="Zheng W."/>
            <person name="Yu S."/>
            <person name="Huang Y."/>
        </authorList>
    </citation>
    <scope>NUCLEOTIDE SEQUENCE [LARGE SCALE GENOMIC DNA]</scope>
    <source>
        <strain evidence="8 9">DP4N28-5</strain>
    </source>
</reference>
<name>A0ABS6SZ41_9RHOB</name>
<dbReference type="InterPro" id="IPR000620">
    <property type="entry name" value="EamA_dom"/>
</dbReference>
<sequence length="292" mass="30491">MTLEPAPLASAAFMLTAAALVAGTTLLAKVAGEAGLHPLQISQGRFLFAFIGIATTAFILRYRLTQPNLPIHAARSLAGWLGITLTFAAIQFIPLADATAISFLNPVFAMLLAIPILGEKVGPWRWLAAAIALTGGMILLRPGSGALEAGALLAFAAAFAMGIEVTVIKFLTGRERPLQILFVNNAMGLTIATLAVLATGVWTLPAPSTWAVLAALGGMMALAQSCFIQSLRRADASFATPFFYTTLVFAALYDGVVFGTWPSPTSALGAGVILAGGALLAWREGRLKPRPE</sequence>
<dbReference type="Pfam" id="PF00892">
    <property type="entry name" value="EamA"/>
    <property type="match status" value="2"/>
</dbReference>
<evidence type="ECO:0000256" key="4">
    <source>
        <dbReference type="ARBA" id="ARBA00022989"/>
    </source>
</evidence>
<feature type="transmembrane region" description="Helical" evidence="6">
    <location>
        <begin position="180"/>
        <end position="204"/>
    </location>
</feature>
<feature type="transmembrane region" description="Helical" evidence="6">
    <location>
        <begin position="210"/>
        <end position="230"/>
    </location>
</feature>
<feature type="domain" description="EamA" evidence="7">
    <location>
        <begin position="11"/>
        <end position="139"/>
    </location>
</feature>
<protein>
    <submittedName>
        <fullName evidence="8">DMT family transporter</fullName>
    </submittedName>
</protein>
<comment type="subcellular location">
    <subcellularLocation>
        <location evidence="1">Membrane</location>
        <topology evidence="1">Multi-pass membrane protein</topology>
    </subcellularLocation>
</comment>
<dbReference type="RefSeq" id="WP_218390662.1">
    <property type="nucleotide sequence ID" value="NZ_JAHUZE010000001.1"/>
</dbReference>
<keyword evidence="4 6" id="KW-1133">Transmembrane helix</keyword>
<gene>
    <name evidence="8" type="ORF">KJP28_02570</name>
</gene>
<evidence type="ECO:0000256" key="6">
    <source>
        <dbReference type="SAM" id="Phobius"/>
    </source>
</evidence>
<organism evidence="8 9">
    <name type="scientific">Maritimibacter dapengensis</name>
    <dbReference type="NCBI Taxonomy" id="2836868"/>
    <lineage>
        <taxon>Bacteria</taxon>
        <taxon>Pseudomonadati</taxon>
        <taxon>Pseudomonadota</taxon>
        <taxon>Alphaproteobacteria</taxon>
        <taxon>Rhodobacterales</taxon>
        <taxon>Roseobacteraceae</taxon>
        <taxon>Maritimibacter</taxon>
    </lineage>
</organism>
<feature type="transmembrane region" description="Helical" evidence="6">
    <location>
        <begin position="124"/>
        <end position="143"/>
    </location>
</feature>
<evidence type="ECO:0000313" key="8">
    <source>
        <dbReference type="EMBL" id="MBV7377793.1"/>
    </source>
</evidence>
<comment type="caution">
    <text evidence="8">The sequence shown here is derived from an EMBL/GenBank/DDBJ whole genome shotgun (WGS) entry which is preliminary data.</text>
</comment>